<feature type="domain" description="CCHC-type" evidence="3">
    <location>
        <begin position="91"/>
        <end position="106"/>
    </location>
</feature>
<evidence type="ECO:0000259" key="3">
    <source>
        <dbReference type="PROSITE" id="PS50158"/>
    </source>
</evidence>
<sequence length="190" mass="21179">MANREEEEAIFQGDNQGIEPQRKSKSSRRDKSRGRDPSAAPVAAEMDQGEKDRGKSASNQVRDGKGDRNRSSHFRKDYEERKKGVNNRDQCYLCGDPSHVFRNCPKLGKLAAMTAAEEQPAHTCPPATAETSGQQEQGGCAARGKDKLTVCVLMMCCCISVHLWAEKLEENTIFTSKGKKSSLLQYYIYK</sequence>
<keyword evidence="1" id="KW-0479">Metal-binding</keyword>
<feature type="region of interest" description="Disordered" evidence="2">
    <location>
        <begin position="1"/>
        <end position="81"/>
    </location>
</feature>
<feature type="compositionally biased region" description="Basic and acidic residues" evidence="2">
    <location>
        <begin position="62"/>
        <end position="81"/>
    </location>
</feature>
<dbReference type="Gene3D" id="4.10.60.10">
    <property type="entry name" value="Zinc finger, CCHC-type"/>
    <property type="match status" value="1"/>
</dbReference>
<dbReference type="SUPFAM" id="SSF57756">
    <property type="entry name" value="Retrovirus zinc finger-like domains"/>
    <property type="match status" value="1"/>
</dbReference>
<evidence type="ECO:0000256" key="2">
    <source>
        <dbReference type="SAM" id="MobiDB-lite"/>
    </source>
</evidence>
<keyword evidence="1" id="KW-0863">Zinc-finger</keyword>
<accession>A0ABS8VP93</accession>
<dbReference type="EMBL" id="JACEIK010005423">
    <property type="protein sequence ID" value="MCE0481476.1"/>
    <property type="molecule type" value="Genomic_DNA"/>
</dbReference>
<gene>
    <name evidence="4" type="ORF">HAX54_039251</name>
</gene>
<organism evidence="4 5">
    <name type="scientific">Datura stramonium</name>
    <name type="common">Jimsonweed</name>
    <name type="synonym">Common thornapple</name>
    <dbReference type="NCBI Taxonomy" id="4076"/>
    <lineage>
        <taxon>Eukaryota</taxon>
        <taxon>Viridiplantae</taxon>
        <taxon>Streptophyta</taxon>
        <taxon>Embryophyta</taxon>
        <taxon>Tracheophyta</taxon>
        <taxon>Spermatophyta</taxon>
        <taxon>Magnoliopsida</taxon>
        <taxon>eudicotyledons</taxon>
        <taxon>Gunneridae</taxon>
        <taxon>Pentapetalae</taxon>
        <taxon>asterids</taxon>
        <taxon>lamiids</taxon>
        <taxon>Solanales</taxon>
        <taxon>Solanaceae</taxon>
        <taxon>Solanoideae</taxon>
        <taxon>Datureae</taxon>
        <taxon>Datura</taxon>
    </lineage>
</organism>
<keyword evidence="5" id="KW-1185">Reference proteome</keyword>
<comment type="caution">
    <text evidence="4">The sequence shown here is derived from an EMBL/GenBank/DDBJ whole genome shotgun (WGS) entry which is preliminary data.</text>
</comment>
<feature type="compositionally biased region" description="Basic and acidic residues" evidence="2">
    <location>
        <begin position="27"/>
        <end position="36"/>
    </location>
</feature>
<evidence type="ECO:0000313" key="5">
    <source>
        <dbReference type="Proteomes" id="UP000823775"/>
    </source>
</evidence>
<protein>
    <recommendedName>
        <fullName evidence="3">CCHC-type domain-containing protein</fullName>
    </recommendedName>
</protein>
<evidence type="ECO:0000256" key="1">
    <source>
        <dbReference type="PROSITE-ProRule" id="PRU00047"/>
    </source>
</evidence>
<keyword evidence="1" id="KW-0862">Zinc</keyword>
<dbReference type="InterPro" id="IPR001878">
    <property type="entry name" value="Znf_CCHC"/>
</dbReference>
<dbReference type="PROSITE" id="PS50158">
    <property type="entry name" value="ZF_CCHC"/>
    <property type="match status" value="1"/>
</dbReference>
<dbReference type="Proteomes" id="UP000823775">
    <property type="component" value="Unassembled WGS sequence"/>
</dbReference>
<dbReference type="InterPro" id="IPR036875">
    <property type="entry name" value="Znf_CCHC_sf"/>
</dbReference>
<name>A0ABS8VP93_DATST</name>
<reference evidence="4 5" key="1">
    <citation type="journal article" date="2021" name="BMC Genomics">
        <title>Datura genome reveals duplications of psychoactive alkaloid biosynthetic genes and high mutation rate following tissue culture.</title>
        <authorList>
            <person name="Rajewski A."/>
            <person name="Carter-House D."/>
            <person name="Stajich J."/>
            <person name="Litt A."/>
        </authorList>
    </citation>
    <scope>NUCLEOTIDE SEQUENCE [LARGE SCALE GENOMIC DNA]</scope>
    <source>
        <strain evidence="4">AR-01</strain>
    </source>
</reference>
<proteinExistence type="predicted"/>
<evidence type="ECO:0000313" key="4">
    <source>
        <dbReference type="EMBL" id="MCE0481476.1"/>
    </source>
</evidence>